<dbReference type="EMBL" id="JBCHKQ010000002">
    <property type="protein sequence ID" value="MEM5948163.1"/>
    <property type="molecule type" value="Genomic_DNA"/>
</dbReference>
<keyword evidence="4 14" id="KW-0410">Iron transport</keyword>
<dbReference type="PANTHER" id="PTHR43185">
    <property type="entry name" value="FERROUS IRON TRANSPORT PROTEIN B"/>
    <property type="match status" value="1"/>
</dbReference>
<evidence type="ECO:0000256" key="10">
    <source>
        <dbReference type="ARBA" id="ARBA00023134"/>
    </source>
</evidence>
<feature type="transmembrane region" description="Helical" evidence="14">
    <location>
        <begin position="318"/>
        <end position="339"/>
    </location>
</feature>
<dbReference type="PANTHER" id="PTHR43185:SF1">
    <property type="entry name" value="FE(2+) TRANSPORTER FEOB"/>
    <property type="match status" value="1"/>
</dbReference>
<evidence type="ECO:0000259" key="15">
    <source>
        <dbReference type="PROSITE" id="PS51711"/>
    </source>
</evidence>
<organism evidence="16 17">
    <name type="scientific">Rarispira pelagica</name>
    <dbReference type="NCBI Taxonomy" id="3141764"/>
    <lineage>
        <taxon>Bacteria</taxon>
        <taxon>Pseudomonadati</taxon>
        <taxon>Spirochaetota</taxon>
        <taxon>Spirochaetia</taxon>
        <taxon>Winmispirales</taxon>
        <taxon>Winmispiraceae</taxon>
        <taxon>Rarispira</taxon>
    </lineage>
</organism>
<comment type="caution">
    <text evidence="16">The sequence shown here is derived from an EMBL/GenBank/DDBJ whole genome shotgun (WGS) entry which is preliminary data.</text>
</comment>
<evidence type="ECO:0000256" key="1">
    <source>
        <dbReference type="ARBA" id="ARBA00004651"/>
    </source>
</evidence>
<evidence type="ECO:0000256" key="8">
    <source>
        <dbReference type="ARBA" id="ARBA00023004"/>
    </source>
</evidence>
<evidence type="ECO:0000256" key="13">
    <source>
        <dbReference type="NCBIfam" id="TIGR00437"/>
    </source>
</evidence>
<keyword evidence="17" id="KW-1185">Reference proteome</keyword>
<feature type="transmembrane region" description="Helical" evidence="14">
    <location>
        <begin position="287"/>
        <end position="312"/>
    </location>
</feature>
<dbReference type="InterPro" id="IPR003373">
    <property type="entry name" value="Fe2_transport_prot-B"/>
</dbReference>
<evidence type="ECO:0000256" key="7">
    <source>
        <dbReference type="ARBA" id="ARBA00022989"/>
    </source>
</evidence>
<evidence type="ECO:0000256" key="6">
    <source>
        <dbReference type="ARBA" id="ARBA00022741"/>
    </source>
</evidence>
<evidence type="ECO:0000256" key="9">
    <source>
        <dbReference type="ARBA" id="ARBA00023065"/>
    </source>
</evidence>
<comment type="subcellular location">
    <subcellularLocation>
        <location evidence="14">Cell inner membrane</location>
        <topology evidence="14">Multi-pass membrane protein</topology>
    </subcellularLocation>
    <subcellularLocation>
        <location evidence="1">Cell membrane</location>
        <topology evidence="1">Multi-pass membrane protein</topology>
    </subcellularLocation>
</comment>
<dbReference type="InterPro" id="IPR041069">
    <property type="entry name" value="FeoB_Cyto"/>
</dbReference>
<feature type="domain" description="FeoB-type G" evidence="15">
    <location>
        <begin position="3"/>
        <end position="169"/>
    </location>
</feature>
<dbReference type="InterPro" id="IPR030389">
    <property type="entry name" value="G_FEOB_dom"/>
</dbReference>
<feature type="transmembrane region" description="Helical" evidence="14">
    <location>
        <begin position="668"/>
        <end position="689"/>
    </location>
</feature>
<dbReference type="Proteomes" id="UP001466331">
    <property type="component" value="Unassembled WGS sequence"/>
</dbReference>
<accession>A0ABU9UBX7</accession>
<keyword evidence="10 14" id="KW-0342">GTP-binding</keyword>
<dbReference type="InterPro" id="IPR005225">
    <property type="entry name" value="Small_GTP-bd"/>
</dbReference>
<feature type="transmembrane region" description="Helical" evidence="14">
    <location>
        <begin position="425"/>
        <end position="451"/>
    </location>
</feature>
<dbReference type="PRINTS" id="PR00326">
    <property type="entry name" value="GTP1OBG"/>
</dbReference>
<dbReference type="NCBIfam" id="TIGR00437">
    <property type="entry name" value="feoB"/>
    <property type="match status" value="1"/>
</dbReference>
<feature type="transmembrane region" description="Helical" evidence="14">
    <location>
        <begin position="457"/>
        <end position="477"/>
    </location>
</feature>
<dbReference type="Pfam" id="PF07670">
    <property type="entry name" value="Gate"/>
    <property type="match status" value="2"/>
</dbReference>
<gene>
    <name evidence="16" type="primary">feoB</name>
    <name evidence="16" type="ORF">WKV44_06375</name>
</gene>
<evidence type="ECO:0000313" key="16">
    <source>
        <dbReference type="EMBL" id="MEM5948163.1"/>
    </source>
</evidence>
<evidence type="ECO:0000313" key="17">
    <source>
        <dbReference type="Proteomes" id="UP001466331"/>
    </source>
</evidence>
<comment type="similarity">
    <text evidence="14">Belongs to the TRAFAC class TrmE-Era-EngA-EngB-Septin-like GTPase superfamily. FeoB GTPase (TC 9.A.8) family.</text>
</comment>
<keyword evidence="11 14" id="KW-0472">Membrane</keyword>
<dbReference type="Pfam" id="PF02421">
    <property type="entry name" value="FeoB_N"/>
    <property type="match status" value="1"/>
</dbReference>
<keyword evidence="2 14" id="KW-0813">Transport</keyword>
<dbReference type="RefSeq" id="WP_420069609.1">
    <property type="nucleotide sequence ID" value="NZ_JBCHKQ010000002.1"/>
</dbReference>
<evidence type="ECO:0000256" key="12">
    <source>
        <dbReference type="ARBA" id="ARBA00031200"/>
    </source>
</evidence>
<dbReference type="Gene3D" id="1.10.287.1770">
    <property type="match status" value="1"/>
</dbReference>
<evidence type="ECO:0000256" key="14">
    <source>
        <dbReference type="RuleBase" id="RU362098"/>
    </source>
</evidence>
<feature type="transmembrane region" description="Helical" evidence="14">
    <location>
        <begin position="391"/>
        <end position="413"/>
    </location>
</feature>
<feature type="transmembrane region" description="Helical" evidence="14">
    <location>
        <begin position="696"/>
        <end position="719"/>
    </location>
</feature>
<dbReference type="InterPro" id="IPR011642">
    <property type="entry name" value="Gate_dom"/>
</dbReference>
<dbReference type="InterPro" id="IPR027417">
    <property type="entry name" value="P-loop_NTPase"/>
</dbReference>
<evidence type="ECO:0000256" key="11">
    <source>
        <dbReference type="ARBA" id="ARBA00023136"/>
    </source>
</evidence>
<dbReference type="Pfam" id="PF17910">
    <property type="entry name" value="FeoB_Cyto"/>
    <property type="match status" value="1"/>
</dbReference>
<evidence type="ECO:0000256" key="4">
    <source>
        <dbReference type="ARBA" id="ARBA00022496"/>
    </source>
</evidence>
<keyword evidence="9" id="KW-0406">Ion transport</keyword>
<dbReference type="InterPro" id="IPR006073">
    <property type="entry name" value="GTP-bd"/>
</dbReference>
<dbReference type="SUPFAM" id="SSF52540">
    <property type="entry name" value="P-loop containing nucleoside triphosphate hydrolases"/>
    <property type="match status" value="1"/>
</dbReference>
<dbReference type="InterPro" id="IPR050860">
    <property type="entry name" value="FeoB_GTPase"/>
</dbReference>
<dbReference type="NCBIfam" id="TIGR00231">
    <property type="entry name" value="small_GTP"/>
    <property type="match status" value="1"/>
</dbReference>
<keyword evidence="3" id="KW-1003">Cell membrane</keyword>
<evidence type="ECO:0000256" key="3">
    <source>
        <dbReference type="ARBA" id="ARBA00022475"/>
    </source>
</evidence>
<keyword evidence="8 14" id="KW-0408">Iron</keyword>
<dbReference type="Pfam" id="PF07664">
    <property type="entry name" value="FeoB_C"/>
    <property type="match status" value="1"/>
</dbReference>
<feature type="transmembrane region" description="Helical" evidence="14">
    <location>
        <begin position="519"/>
        <end position="538"/>
    </location>
</feature>
<evidence type="ECO:0000256" key="2">
    <source>
        <dbReference type="ARBA" id="ARBA00022448"/>
    </source>
</evidence>
<comment type="function">
    <text evidence="14">Probable transporter of a GTP-driven Fe(2+) uptake system.</text>
</comment>
<reference evidence="16 17" key="1">
    <citation type="submission" date="2024-03" db="EMBL/GenBank/DDBJ databases">
        <title>Ignisphaera cupida sp. nov., a hyperthermophilic hydrolytic archaeon from a hot spring of Kamchatka, and proposal of Ignisphaeraceae fam. nov.</title>
        <authorList>
            <person name="Podosokorskaya O.A."/>
            <person name="Elcheninov A.G."/>
            <person name="Maltseva A.I."/>
            <person name="Zayulina K.S."/>
            <person name="Novikov A."/>
            <person name="Merkel A.Y."/>
        </authorList>
    </citation>
    <scope>NUCLEOTIDE SEQUENCE [LARGE SCALE GENOMIC DNA]</scope>
    <source>
        <strain evidence="16 17">38H-sp</strain>
    </source>
</reference>
<dbReference type="Gene3D" id="3.40.50.300">
    <property type="entry name" value="P-loop containing nucleotide triphosphate hydrolases"/>
    <property type="match status" value="1"/>
</dbReference>
<evidence type="ECO:0000256" key="5">
    <source>
        <dbReference type="ARBA" id="ARBA00022692"/>
    </source>
</evidence>
<protein>
    <recommendedName>
        <fullName evidence="12 13">Ferrous iron transport protein B</fullName>
    </recommendedName>
</protein>
<dbReference type="InterPro" id="IPR011640">
    <property type="entry name" value="Fe2_transport_prot_B_C"/>
</dbReference>
<dbReference type="PROSITE" id="PS51711">
    <property type="entry name" value="G_FEOB"/>
    <property type="match status" value="1"/>
</dbReference>
<feature type="transmembrane region" description="Helical" evidence="14">
    <location>
        <begin position="351"/>
        <end position="371"/>
    </location>
</feature>
<proteinExistence type="inferred from homology"/>
<sequence>MREFVIGLVGTPNTGKTSVFNALTDRTEFVGNWPGVTIERKDGIKDAVYDGEDIRLKIIDLPGIYAIGSSLTEERVAFEFVLKEKVDLVLTVIDGLSIEKSMFLTMQLIQQGLPMHIVITKKDLLGINGIDINVNHFSSLLKLPVSLVDTRDKKDAKLLVEAVSRSCFERPVSSLSIKYDSRLEYWLSEKEKEFAHIELSSDVKRTLFLLLFQGDEEFFSLYPLEIAKRKKLQEEIDRISRDIGKEPDIYVAETLYSYIDDIMHRVKKGKETLTITERIDNIVLHKVWGLPIFWGVLFLMFWLTTSFGGVFIDFFDSIAGLFAVELPVAFLSSLSAPGFLQTFIMAIGSGIQTVATFIPIIYILFFLLTILEDFGYMARAAFVADRSLRSLGLSGKAFVPLLLGFGCTVSSVLATKTLETKKEKIISIFMAPLMSCGARLPVYVLFASMLFPRNAGLVVFSLYFVGIILAVGTGFLLKSTLFKGKISPLVMELPPYHLPKLNYVLKVTWIRFSSYIKRAGIAITTAVFILTLLNTIVINKDGIKLEPESPDSILIKTGQAISPVFRPMGIEKDNWPAVAGLFTGLFAKETIIGTLQSMYASEDTSAQTVGDVAEDNPLSLAYIGKSLLESFKQLGRDILSLIFSVEDESLENSGALTRVKNLFTPQSAYAYLLFVLIYSPCIATIAAISTQMGKTIAAATAIYLTLLAWILATLFYQLATMESPLWLATTLALILFLIGGLFMAGRRRPVMEE</sequence>
<keyword evidence="7 14" id="KW-1133">Transmembrane helix</keyword>
<keyword evidence="6" id="KW-0547">Nucleotide-binding</keyword>
<keyword evidence="5 14" id="KW-0812">Transmembrane</keyword>
<feature type="transmembrane region" description="Helical" evidence="14">
    <location>
        <begin position="725"/>
        <end position="744"/>
    </location>
</feature>
<name>A0ABU9UBX7_9SPIR</name>